<dbReference type="EMBL" id="CAXITT010000138">
    <property type="protein sequence ID" value="CAL1533236.1"/>
    <property type="molecule type" value="Genomic_DNA"/>
</dbReference>
<proteinExistence type="predicted"/>
<reference evidence="1 2" key="1">
    <citation type="submission" date="2024-04" db="EMBL/GenBank/DDBJ databases">
        <authorList>
            <consortium name="Genoscope - CEA"/>
            <person name="William W."/>
        </authorList>
    </citation>
    <scope>NUCLEOTIDE SEQUENCE [LARGE SCALE GENOMIC DNA]</scope>
</reference>
<keyword evidence="2" id="KW-1185">Reference proteome</keyword>
<sequence length="373" mass="42670">MAVRFKTVLQRKYSQGKMENDVLNPKDSSRPLFVRPLCTVGIYLDAVDAKPDKNTTVGSHHAFMMDVMDKMLDYLRTVDLAKVKGTMETKRIGSGAVLEGFKHDCILAVTFDTSEALESLWALHAKGKLTAICQDMFVDKSMLKETRTSKIVLRAKMWEDEYSACKEEILSRPPTRLKLSQYENDLAMVQRVKNYQQAMPDTIVRARDYESAFEHNLGEFMLAVKRSLPQSTAVLRSVKEFHTNIRVARGVKKTGFEPVDHYMQAIEFFRKVFAEVEANIVFPLCQVRAHCENEKQQNLKKAIKDGCAEMAAFLKPEADLGKICYKDWEMKVLKREQGLFYGLISLVPMGLDRLTTIDVNTDEYIMDFVEMAQ</sequence>
<evidence type="ECO:0000313" key="1">
    <source>
        <dbReference type="EMBL" id="CAL1533236.1"/>
    </source>
</evidence>
<name>A0AAV2HK93_LYMST</name>
<organism evidence="1 2">
    <name type="scientific">Lymnaea stagnalis</name>
    <name type="common">Great pond snail</name>
    <name type="synonym">Helix stagnalis</name>
    <dbReference type="NCBI Taxonomy" id="6523"/>
    <lineage>
        <taxon>Eukaryota</taxon>
        <taxon>Metazoa</taxon>
        <taxon>Spiralia</taxon>
        <taxon>Lophotrochozoa</taxon>
        <taxon>Mollusca</taxon>
        <taxon>Gastropoda</taxon>
        <taxon>Heterobranchia</taxon>
        <taxon>Euthyneura</taxon>
        <taxon>Panpulmonata</taxon>
        <taxon>Hygrophila</taxon>
        <taxon>Lymnaeoidea</taxon>
        <taxon>Lymnaeidae</taxon>
        <taxon>Lymnaea</taxon>
    </lineage>
</organism>
<comment type="caution">
    <text evidence="1">The sequence shown here is derived from an EMBL/GenBank/DDBJ whole genome shotgun (WGS) entry which is preliminary data.</text>
</comment>
<dbReference type="AlphaFoldDB" id="A0AAV2HK93"/>
<evidence type="ECO:0000313" key="2">
    <source>
        <dbReference type="Proteomes" id="UP001497497"/>
    </source>
</evidence>
<dbReference type="Proteomes" id="UP001497497">
    <property type="component" value="Unassembled WGS sequence"/>
</dbReference>
<protein>
    <submittedName>
        <fullName evidence="1">Uncharacterized protein</fullName>
    </submittedName>
</protein>
<gene>
    <name evidence="1" type="ORF">GSLYS_00007254001</name>
</gene>
<accession>A0AAV2HK93</accession>